<dbReference type="Proteomes" id="UP000229307">
    <property type="component" value="Unassembled WGS sequence"/>
</dbReference>
<dbReference type="GO" id="GO:1990904">
    <property type="term" value="C:ribonucleoprotein complex"/>
    <property type="evidence" value="ECO:0007669"/>
    <property type="project" value="UniProtKB-KW"/>
</dbReference>
<dbReference type="EMBL" id="PFMR01000291">
    <property type="protein sequence ID" value="PIZ14948.1"/>
    <property type="molecule type" value="Genomic_DNA"/>
</dbReference>
<dbReference type="PANTHER" id="PTHR14503">
    <property type="entry name" value="MITOCHONDRIAL RIBOSOMAL PROTEIN 34 FAMILY MEMBER"/>
    <property type="match status" value="1"/>
</dbReference>
<evidence type="ECO:0000256" key="6">
    <source>
        <dbReference type="SAM" id="MobiDB-lite"/>
    </source>
</evidence>
<keyword evidence="3 5" id="KW-0687">Ribonucleoprotein</keyword>
<evidence type="ECO:0000256" key="1">
    <source>
        <dbReference type="ARBA" id="ARBA00010111"/>
    </source>
</evidence>
<dbReference type="NCBIfam" id="TIGR01030">
    <property type="entry name" value="rpmH_bact"/>
    <property type="match status" value="1"/>
</dbReference>
<evidence type="ECO:0000256" key="5">
    <source>
        <dbReference type="HAMAP-Rule" id="MF_00391"/>
    </source>
</evidence>
<comment type="similarity">
    <text evidence="1 5">Belongs to the bacterial ribosomal protein bL34 family.</text>
</comment>
<evidence type="ECO:0000256" key="2">
    <source>
        <dbReference type="ARBA" id="ARBA00022980"/>
    </source>
</evidence>
<keyword evidence="2 5" id="KW-0689">Ribosomal protein</keyword>
<dbReference type="InterPro" id="IPR000271">
    <property type="entry name" value="Ribosomal_bL34"/>
</dbReference>
<dbReference type="PANTHER" id="PTHR14503:SF4">
    <property type="entry name" value="LARGE RIBOSOMAL SUBUNIT PROTEIN BL34M"/>
    <property type="match status" value="1"/>
</dbReference>
<reference evidence="8" key="1">
    <citation type="submission" date="2017-09" db="EMBL/GenBank/DDBJ databases">
        <title>Depth-based differentiation of microbial function through sediment-hosted aquifers and enrichment of novel symbionts in the deep terrestrial subsurface.</title>
        <authorList>
            <person name="Probst A.J."/>
            <person name="Ladd B."/>
            <person name="Jarett J.K."/>
            <person name="Geller-Mcgrath D.E."/>
            <person name="Sieber C.M.K."/>
            <person name="Emerson J.B."/>
            <person name="Anantharaman K."/>
            <person name="Thomas B.C."/>
            <person name="Malmstrom R."/>
            <person name="Stieglmeier M."/>
            <person name="Klingl A."/>
            <person name="Woyke T."/>
            <person name="Ryan C.M."/>
            <person name="Banfield J.F."/>
        </authorList>
    </citation>
    <scope>NUCLEOTIDE SEQUENCE [LARGE SCALE GENOMIC DNA]</scope>
</reference>
<evidence type="ECO:0000256" key="3">
    <source>
        <dbReference type="ARBA" id="ARBA00023274"/>
    </source>
</evidence>
<sequence length="44" mass="5760">MKRTFQPNWRKRRKTHGFRIRMRRKRGRNVLKRRRRKGRKRLTV</sequence>
<dbReference type="GO" id="GO:0005840">
    <property type="term" value="C:ribosome"/>
    <property type="evidence" value="ECO:0007669"/>
    <property type="project" value="UniProtKB-KW"/>
</dbReference>
<dbReference type="Gene3D" id="1.10.287.3980">
    <property type="match status" value="1"/>
</dbReference>
<evidence type="ECO:0000313" key="8">
    <source>
        <dbReference type="Proteomes" id="UP000229307"/>
    </source>
</evidence>
<evidence type="ECO:0000256" key="4">
    <source>
        <dbReference type="ARBA" id="ARBA00035177"/>
    </source>
</evidence>
<evidence type="ECO:0000313" key="7">
    <source>
        <dbReference type="EMBL" id="PIZ14948.1"/>
    </source>
</evidence>
<organism evidence="7 8">
    <name type="scientific">Candidatus Desantisbacteria bacterium CG_4_10_14_0_8_um_filter_48_22</name>
    <dbReference type="NCBI Taxonomy" id="1974543"/>
    <lineage>
        <taxon>Bacteria</taxon>
        <taxon>Candidatus Desantisiibacteriota</taxon>
    </lineage>
</organism>
<dbReference type="HAMAP" id="MF_00391">
    <property type="entry name" value="Ribosomal_bL34"/>
    <property type="match status" value="1"/>
</dbReference>
<dbReference type="PROSITE" id="PS00784">
    <property type="entry name" value="RIBOSOMAL_L34"/>
    <property type="match status" value="1"/>
</dbReference>
<feature type="region of interest" description="Disordered" evidence="6">
    <location>
        <begin position="1"/>
        <end position="44"/>
    </location>
</feature>
<protein>
    <recommendedName>
        <fullName evidence="4 5">Large ribosomal subunit protein bL34</fullName>
    </recommendedName>
</protein>
<dbReference type="InterPro" id="IPR020939">
    <property type="entry name" value="Ribosomal_bL34_CS"/>
</dbReference>
<name>A0A2M7S6B9_9BACT</name>
<dbReference type="AlphaFoldDB" id="A0A2M7S6B9"/>
<accession>A0A2M7S6B9</accession>
<gene>
    <name evidence="5" type="primary">rpmH</name>
    <name evidence="7" type="ORF">COY52_10635</name>
</gene>
<dbReference type="GO" id="GO:0006412">
    <property type="term" value="P:translation"/>
    <property type="evidence" value="ECO:0007669"/>
    <property type="project" value="UniProtKB-UniRule"/>
</dbReference>
<comment type="caution">
    <text evidence="7">The sequence shown here is derived from an EMBL/GenBank/DDBJ whole genome shotgun (WGS) entry which is preliminary data.</text>
</comment>
<dbReference type="GO" id="GO:0003735">
    <property type="term" value="F:structural constituent of ribosome"/>
    <property type="evidence" value="ECO:0007669"/>
    <property type="project" value="InterPro"/>
</dbReference>
<proteinExistence type="inferred from homology"/>
<dbReference type="Pfam" id="PF00468">
    <property type="entry name" value="Ribosomal_L34"/>
    <property type="match status" value="1"/>
</dbReference>